<dbReference type="HOGENOM" id="CLU_064588_0_0_1"/>
<evidence type="ECO:0000313" key="3">
    <source>
        <dbReference type="Proteomes" id="UP000032180"/>
    </source>
</evidence>
<keyword evidence="3" id="KW-1185">Reference proteome</keyword>
<dbReference type="PANTHER" id="PTHR33127">
    <property type="entry name" value="TRANSMEMBRANE PROTEIN"/>
    <property type="match status" value="1"/>
</dbReference>
<dbReference type="Gramene" id="LPERR06G22100.1">
    <property type="protein sequence ID" value="LPERR06G22100.1"/>
    <property type="gene ID" value="LPERR06G22100"/>
</dbReference>
<dbReference type="PANTHER" id="PTHR33127:SF53">
    <property type="entry name" value="OS06G0702200 PROTEIN"/>
    <property type="match status" value="1"/>
</dbReference>
<proteinExistence type="predicted"/>
<dbReference type="Pfam" id="PF03478">
    <property type="entry name" value="Beta-prop_KIB1-4"/>
    <property type="match status" value="1"/>
</dbReference>
<accession>A0A0D9WTT8</accession>
<organism evidence="2 3">
    <name type="scientific">Leersia perrieri</name>
    <dbReference type="NCBI Taxonomy" id="77586"/>
    <lineage>
        <taxon>Eukaryota</taxon>
        <taxon>Viridiplantae</taxon>
        <taxon>Streptophyta</taxon>
        <taxon>Embryophyta</taxon>
        <taxon>Tracheophyta</taxon>
        <taxon>Spermatophyta</taxon>
        <taxon>Magnoliopsida</taxon>
        <taxon>Liliopsida</taxon>
        <taxon>Poales</taxon>
        <taxon>Poaceae</taxon>
        <taxon>BOP clade</taxon>
        <taxon>Oryzoideae</taxon>
        <taxon>Oryzeae</taxon>
        <taxon>Oryzinae</taxon>
        <taxon>Leersia</taxon>
    </lineage>
</organism>
<evidence type="ECO:0000313" key="2">
    <source>
        <dbReference type="EnsemblPlants" id="LPERR06G22100.1"/>
    </source>
</evidence>
<dbReference type="EnsemblPlants" id="LPERR06G22100.1">
    <property type="protein sequence ID" value="LPERR06G22100.1"/>
    <property type="gene ID" value="LPERR06G22100"/>
</dbReference>
<feature type="domain" description="KIB1-4 beta-propeller" evidence="1">
    <location>
        <begin position="49"/>
        <end position="262"/>
    </location>
</feature>
<dbReference type="InterPro" id="IPR005174">
    <property type="entry name" value="KIB1-4_b-propeller"/>
</dbReference>
<protein>
    <recommendedName>
        <fullName evidence="1">KIB1-4 beta-propeller domain-containing protein</fullName>
    </recommendedName>
</protein>
<reference evidence="3" key="2">
    <citation type="submission" date="2013-12" db="EMBL/GenBank/DDBJ databases">
        <authorList>
            <person name="Yu Y."/>
            <person name="Lee S."/>
            <person name="de Baynast K."/>
            <person name="Wissotski M."/>
            <person name="Liu L."/>
            <person name="Talag J."/>
            <person name="Goicoechea J."/>
            <person name="Angelova A."/>
            <person name="Jetty R."/>
            <person name="Kudrna D."/>
            <person name="Golser W."/>
            <person name="Rivera L."/>
            <person name="Zhang J."/>
            <person name="Wing R."/>
        </authorList>
    </citation>
    <scope>NUCLEOTIDE SEQUENCE</scope>
</reference>
<dbReference type="eggNOG" id="ENOG502T2U7">
    <property type="taxonomic scope" value="Eukaryota"/>
</dbReference>
<name>A0A0D9WTT8_9ORYZ</name>
<evidence type="ECO:0000259" key="1">
    <source>
        <dbReference type="Pfam" id="PF03478"/>
    </source>
</evidence>
<reference evidence="2 3" key="1">
    <citation type="submission" date="2012-08" db="EMBL/GenBank/DDBJ databases">
        <title>Oryza genome evolution.</title>
        <authorList>
            <person name="Wing R.A."/>
        </authorList>
    </citation>
    <scope>NUCLEOTIDE SEQUENCE</scope>
</reference>
<dbReference type="Proteomes" id="UP000032180">
    <property type="component" value="Chromosome 6"/>
</dbReference>
<reference evidence="2" key="3">
    <citation type="submission" date="2015-04" db="UniProtKB">
        <authorList>
            <consortium name="EnsemblPlants"/>
        </authorList>
    </citation>
    <scope>IDENTIFICATION</scope>
</reference>
<dbReference type="AlphaFoldDB" id="A0A0D9WTT8"/>
<sequence>MGTNDTEKTNCSEELMVPLALFAVELNSKKRLMFDVSSRTIRGITSTLFPDAFCEFENGGWLLMARHKPLYFKEQIVYLVHPSTGRRVDLPVLPCPNEGFFVFYVGSHGMPLVVAFIEIMTVVPTIHIACPGDVYWSIYKHTSDPERSEPMHKFKNTLILDVVLLGKQVVCVESHGKILAFNISEMTWRTVSSCPDWSEKDSHFLVVFNREVVAISHPHKTGSAFKFFKLDLEAMKWSVLGDRELDNTSWFLCKGQSYRVKEEGKRRVYLFGPNICAESLVSVKKDSNGIEVCTYIFTGSLEPATSKSITNIYAYDLFDETAEMVIPASIVTEIWRN</sequence>